<keyword evidence="9" id="KW-0238">DNA-binding</keyword>
<feature type="non-terminal residue" evidence="11">
    <location>
        <position position="242"/>
    </location>
</feature>
<keyword evidence="10" id="KW-0234">DNA repair</keyword>
<dbReference type="AlphaFoldDB" id="X0WUW2"/>
<dbReference type="PANTHER" id="PTHR43152:SF3">
    <property type="entry name" value="UVRABC SYSTEM PROTEIN A"/>
    <property type="match status" value="1"/>
</dbReference>
<comment type="caution">
    <text evidence="11">The sequence shown here is derived from an EMBL/GenBank/DDBJ whole genome shotgun (WGS) entry which is preliminary data.</text>
</comment>
<dbReference type="SUPFAM" id="SSF52540">
    <property type="entry name" value="P-loop containing nucleoside triphosphate hydrolases"/>
    <property type="match status" value="1"/>
</dbReference>
<keyword evidence="5" id="KW-0227">DNA damage</keyword>
<evidence type="ECO:0000256" key="4">
    <source>
        <dbReference type="ARBA" id="ARBA00022741"/>
    </source>
</evidence>
<keyword evidence="8" id="KW-0267">Excision nuclease</keyword>
<dbReference type="GO" id="GO:0003677">
    <property type="term" value="F:DNA binding"/>
    <property type="evidence" value="ECO:0007669"/>
    <property type="project" value="UniProtKB-KW"/>
</dbReference>
<comment type="subcellular location">
    <subcellularLocation>
        <location evidence="1">Cytoplasm</location>
    </subcellularLocation>
</comment>
<dbReference type="EMBL" id="BARS01048786">
    <property type="protein sequence ID" value="GAG28278.1"/>
    <property type="molecule type" value="Genomic_DNA"/>
</dbReference>
<dbReference type="GO" id="GO:0004518">
    <property type="term" value="F:nuclease activity"/>
    <property type="evidence" value="ECO:0007669"/>
    <property type="project" value="UniProtKB-KW"/>
</dbReference>
<keyword evidence="4" id="KW-0547">Nucleotide-binding</keyword>
<dbReference type="GO" id="GO:0005524">
    <property type="term" value="F:ATP binding"/>
    <property type="evidence" value="ECO:0007669"/>
    <property type="project" value="UniProtKB-KW"/>
</dbReference>
<evidence type="ECO:0000256" key="3">
    <source>
        <dbReference type="ARBA" id="ARBA00022737"/>
    </source>
</evidence>
<evidence type="ECO:0000256" key="5">
    <source>
        <dbReference type="ARBA" id="ARBA00022763"/>
    </source>
</evidence>
<keyword evidence="3" id="KW-0677">Repeat</keyword>
<evidence type="ECO:0000256" key="9">
    <source>
        <dbReference type="ARBA" id="ARBA00023125"/>
    </source>
</evidence>
<sequence length="242" mass="26717">MICVTGVSGSGKSSLLKETIYKGLRNRLLKKNYPAGECKDIRGWNRLQRALEVDHSPIGRTPRSVPASYVDFLSDIRKLFSMTPAARARGYKPGRFSFNVAEGRCDVCKGQGRPKVAMSFLPDVYVLCEVCRGKRYNKETLAIQYKGKNIADVLEMTFAEAVRFFSAVPSIRRAVQFVCDVGLGYLCLGQPSPTLSGGEAQRIKLAKQLVKSSNGHTLYILDEPTTGLHLADIQRLIGVLQA</sequence>
<reference evidence="11" key="1">
    <citation type="journal article" date="2014" name="Front. Microbiol.">
        <title>High frequency of phylogenetically diverse reductive dehalogenase-homologous genes in deep subseafloor sedimentary metagenomes.</title>
        <authorList>
            <person name="Kawai M."/>
            <person name="Futagami T."/>
            <person name="Toyoda A."/>
            <person name="Takaki Y."/>
            <person name="Nishi S."/>
            <person name="Hori S."/>
            <person name="Arai W."/>
            <person name="Tsubouchi T."/>
            <person name="Morono Y."/>
            <person name="Uchiyama I."/>
            <person name="Ito T."/>
            <person name="Fujiyama A."/>
            <person name="Inagaki F."/>
            <person name="Takami H."/>
        </authorList>
    </citation>
    <scope>NUCLEOTIDE SEQUENCE</scope>
    <source>
        <strain evidence="11">Expedition CK06-06</strain>
    </source>
</reference>
<organism evidence="11">
    <name type="scientific">marine sediment metagenome</name>
    <dbReference type="NCBI Taxonomy" id="412755"/>
    <lineage>
        <taxon>unclassified sequences</taxon>
        <taxon>metagenomes</taxon>
        <taxon>ecological metagenomes</taxon>
    </lineage>
</organism>
<dbReference type="GO" id="GO:0006281">
    <property type="term" value="P:DNA repair"/>
    <property type="evidence" value="ECO:0007669"/>
    <property type="project" value="UniProtKB-KW"/>
</dbReference>
<dbReference type="Gene3D" id="1.20.1580.10">
    <property type="entry name" value="ABC transporter ATPase like domain"/>
    <property type="match status" value="1"/>
</dbReference>
<dbReference type="Gene3D" id="3.40.50.300">
    <property type="entry name" value="P-loop containing nucleotide triphosphate hydrolases"/>
    <property type="match status" value="1"/>
</dbReference>
<evidence type="ECO:0000256" key="8">
    <source>
        <dbReference type="ARBA" id="ARBA00022881"/>
    </source>
</evidence>
<protein>
    <recommendedName>
        <fullName evidence="12">ABC transporter domain-containing protein</fullName>
    </recommendedName>
</protein>
<name>X0WUW2_9ZZZZ</name>
<evidence type="ECO:0000256" key="1">
    <source>
        <dbReference type="ARBA" id="ARBA00004496"/>
    </source>
</evidence>
<evidence type="ECO:0000256" key="2">
    <source>
        <dbReference type="ARBA" id="ARBA00022490"/>
    </source>
</evidence>
<dbReference type="InterPro" id="IPR027417">
    <property type="entry name" value="P-loop_NTPase"/>
</dbReference>
<gene>
    <name evidence="11" type="ORF">S01H1_73052</name>
</gene>
<evidence type="ECO:0000256" key="7">
    <source>
        <dbReference type="ARBA" id="ARBA00022840"/>
    </source>
</evidence>
<accession>X0WUW2</accession>
<evidence type="ECO:0000256" key="6">
    <source>
        <dbReference type="ARBA" id="ARBA00022769"/>
    </source>
</evidence>
<evidence type="ECO:0000313" key="11">
    <source>
        <dbReference type="EMBL" id="GAG28278.1"/>
    </source>
</evidence>
<keyword evidence="7" id="KW-0067">ATP-binding</keyword>
<evidence type="ECO:0000256" key="10">
    <source>
        <dbReference type="ARBA" id="ARBA00023204"/>
    </source>
</evidence>
<proteinExistence type="predicted"/>
<keyword evidence="6" id="KW-0228">DNA excision</keyword>
<keyword evidence="2" id="KW-0963">Cytoplasm</keyword>
<dbReference type="PANTHER" id="PTHR43152">
    <property type="entry name" value="UVRABC SYSTEM PROTEIN A"/>
    <property type="match status" value="1"/>
</dbReference>
<evidence type="ECO:0008006" key="12">
    <source>
        <dbReference type="Google" id="ProtNLM"/>
    </source>
</evidence>
<dbReference type="GO" id="GO:0005737">
    <property type="term" value="C:cytoplasm"/>
    <property type="evidence" value="ECO:0007669"/>
    <property type="project" value="UniProtKB-SubCell"/>
</dbReference>